<proteinExistence type="predicted"/>
<name>A0A2U3BDX4_9VIBR</name>
<accession>A0A2U3BDX4</accession>
<evidence type="ECO:0000313" key="2">
    <source>
        <dbReference type="Proteomes" id="UP000245362"/>
    </source>
</evidence>
<dbReference type="RefSeq" id="WP_109318144.1">
    <property type="nucleotide sequence ID" value="NZ_QFWT01000001.1"/>
</dbReference>
<comment type="caution">
    <text evidence="1">The sequence shown here is derived from an EMBL/GenBank/DDBJ whole genome shotgun (WGS) entry which is preliminary data.</text>
</comment>
<dbReference type="PROSITE" id="PS51257">
    <property type="entry name" value="PROKAR_LIPOPROTEIN"/>
    <property type="match status" value="1"/>
</dbReference>
<gene>
    <name evidence="1" type="ORF">DI392_01550</name>
</gene>
<dbReference type="Proteomes" id="UP000245362">
    <property type="component" value="Unassembled WGS sequence"/>
</dbReference>
<evidence type="ECO:0008006" key="3">
    <source>
        <dbReference type="Google" id="ProtNLM"/>
    </source>
</evidence>
<dbReference type="OrthoDB" id="5868131at2"/>
<organism evidence="1 2">
    <name type="scientific">Vibrio albus</name>
    <dbReference type="NCBI Taxonomy" id="2200953"/>
    <lineage>
        <taxon>Bacteria</taxon>
        <taxon>Pseudomonadati</taxon>
        <taxon>Pseudomonadota</taxon>
        <taxon>Gammaproteobacteria</taxon>
        <taxon>Vibrionales</taxon>
        <taxon>Vibrionaceae</taxon>
        <taxon>Vibrio</taxon>
    </lineage>
</organism>
<sequence>MEMGKLGLVTLFAGLLAGCAGGAQEGVSLTATGFLGACDNPTVAEGAPYEDIIYVVGDFTDSKWKHKPHRAFSYKGDNTYQAVIDEKVGIKKLQFAAEGWSPQFTAVGQSLDVGVEGKLKFGGFAKDTKVSIPQDGKYVWNISFDDQGNPDMAMISLCK</sequence>
<keyword evidence="2" id="KW-1185">Reference proteome</keyword>
<dbReference type="AlphaFoldDB" id="A0A2U3BDX4"/>
<evidence type="ECO:0000313" key="1">
    <source>
        <dbReference type="EMBL" id="PWI34991.1"/>
    </source>
</evidence>
<dbReference type="EMBL" id="QFWT01000001">
    <property type="protein sequence ID" value="PWI34991.1"/>
    <property type="molecule type" value="Genomic_DNA"/>
</dbReference>
<protein>
    <recommendedName>
        <fullName evidence="3">Glycosidase</fullName>
    </recommendedName>
</protein>
<reference evidence="1 2" key="1">
    <citation type="submission" date="2018-05" db="EMBL/GenBank/DDBJ databases">
        <title>Vibrio limimaris sp. nov., isolated from marine sediment.</title>
        <authorList>
            <person name="Li C.-M."/>
        </authorList>
    </citation>
    <scope>NUCLEOTIDE SEQUENCE [LARGE SCALE GENOMIC DNA]</scope>
    <source>
        <strain evidence="1 2">E4404</strain>
    </source>
</reference>